<name>A0A380S8G4_FIBSU</name>
<dbReference type="AlphaFoldDB" id="A0A380S8G4"/>
<dbReference type="SUPFAM" id="SSF49899">
    <property type="entry name" value="Concanavalin A-like lectins/glucanases"/>
    <property type="match status" value="1"/>
</dbReference>
<protein>
    <submittedName>
        <fullName evidence="1">Concanavalin A-like lectin/glucanases superfamily protein</fullName>
    </submittedName>
</protein>
<reference evidence="1 2" key="1">
    <citation type="submission" date="2017-08" db="EMBL/GenBank/DDBJ databases">
        <authorList>
            <person name="de Groot N.N."/>
        </authorList>
    </citation>
    <scope>NUCLEOTIDE SEQUENCE [LARGE SCALE GENOMIC DNA]</scope>
    <source>
        <strain evidence="1 2">HM2</strain>
    </source>
</reference>
<organism evidence="1 2">
    <name type="scientific">Fibrobacter succinogenes</name>
    <name type="common">Bacteroides succinogenes</name>
    <dbReference type="NCBI Taxonomy" id="833"/>
    <lineage>
        <taxon>Bacteria</taxon>
        <taxon>Pseudomonadati</taxon>
        <taxon>Fibrobacterota</taxon>
        <taxon>Fibrobacteria</taxon>
        <taxon>Fibrobacterales</taxon>
        <taxon>Fibrobacteraceae</taxon>
        <taxon>Fibrobacter</taxon>
    </lineage>
</organism>
<evidence type="ECO:0000313" key="1">
    <source>
        <dbReference type="EMBL" id="SUQ25814.1"/>
    </source>
</evidence>
<gene>
    <name evidence="1" type="ORF">SAMN05661053_2609</name>
</gene>
<dbReference type="Gene3D" id="2.60.120.200">
    <property type="match status" value="1"/>
</dbReference>
<keyword evidence="1" id="KW-0430">Lectin</keyword>
<dbReference type="RefSeq" id="WP_109573472.1">
    <property type="nucleotide sequence ID" value="NZ_UHJL01000004.1"/>
</dbReference>
<dbReference type="GO" id="GO:0030246">
    <property type="term" value="F:carbohydrate binding"/>
    <property type="evidence" value="ECO:0007669"/>
    <property type="project" value="UniProtKB-KW"/>
</dbReference>
<evidence type="ECO:0000313" key="2">
    <source>
        <dbReference type="Proteomes" id="UP000255423"/>
    </source>
</evidence>
<sequence length="705" mass="78301">MFWEFLGNRKTCLKSIVLALSASCTLLLIGCGNSGSDAAGIFIETNTGNKVLIETNTGSGMARVMVIVDDLQISEGDTLQLSRTVRDTVGDTIFTTTEYLEEIADNADIVMGYVTINNVPVQNYDTLTIVPVKGNAISIALNLDTEDGETYRIDDKGVTTIMVKETKRFYSSDYPEDSTKNKINQVFFDTKSFGLKGESFISCNCKKEVFRGDSLIVYDAGFGLRVEPYETDMGIAYFAIFDSDLDLTLQGGKICDSILVKTDGSKKTIPIHFELGNCPNYLIDSTGAKCVDISEKEVTEGNARAYFDFRDLDRKIGDTLKIKTVLDRTLKNNTVYSTFGVIKHVLDSTDAANGLIKLENMPEAPEGPWSVFITDEGMFWAEFPLKKDETVFAFASNYTNVSEISVKLPDGFEDLSSADETFKDMPLPIRLEKPAARPCLVDANRNVIALEKSDGDSLLYWGRLDQVNFSADGSLNFDLLDSCYRDKGPEVELSRRTLHLDNEKVSDAAFAKFKSSEMRAALGGALWTDYTDTWMLVNDFDPFTENGRLMSASIWIKGDSVSQATLPEGKSYTRLLSCKKDSVGFILQQHANQAGVNLRLDTRANGKGVYNSTYGNARILDGDWHNYSFTIRGDSVFTYADGVKIEVAKFDSGLGFSACKNPAIGYERNFVGGMDEIFFFDGTQSVNWMRLFYALQKRILDKNQD</sequence>
<dbReference type="EMBL" id="UHJL01000004">
    <property type="protein sequence ID" value="SUQ25814.1"/>
    <property type="molecule type" value="Genomic_DNA"/>
</dbReference>
<dbReference type="InterPro" id="IPR013320">
    <property type="entry name" value="ConA-like_dom_sf"/>
</dbReference>
<accession>A0A380S8G4</accession>
<dbReference type="Proteomes" id="UP000255423">
    <property type="component" value="Unassembled WGS sequence"/>
</dbReference>
<proteinExistence type="predicted"/>